<evidence type="ECO:0000259" key="2">
    <source>
        <dbReference type="Pfam" id="PF14522"/>
    </source>
</evidence>
<feature type="region of interest" description="Disordered" evidence="1">
    <location>
        <begin position="53"/>
        <end position="75"/>
    </location>
</feature>
<feature type="domain" description="Cytochrome c7-like" evidence="2">
    <location>
        <begin position="140"/>
        <end position="202"/>
    </location>
</feature>
<dbReference type="NCBIfam" id="TIGR04257">
    <property type="entry name" value="nanowire_3heme"/>
    <property type="match status" value="1"/>
</dbReference>
<dbReference type="AlphaFoldDB" id="A0A3B0ZH29"/>
<protein>
    <submittedName>
        <fullName evidence="3">Probable cytochrome c5</fullName>
    </submittedName>
</protein>
<sequence>MNHKTKAVSLSLAMLMSAFAWNAQSHADEARGAEQLPLMLAEVSSANTFNVNLKKPKSRNLPPAEDGIHDPENEATHSLQHPLDAYKGLPTSEYGNYVDWVKALDEGKLRPRWDRSDPNEEPFVLDLDIVRPVKASVPDVVFPHRQHTEWLYCSNCHPAIFIPQKNANQISMSAILLGEKCGVCHGKVSFPVETKTCRKCHSKPKPADWTPPLSEATLKNPWK</sequence>
<dbReference type="EMBL" id="UOFQ01000095">
    <property type="protein sequence ID" value="VAW88390.1"/>
    <property type="molecule type" value="Genomic_DNA"/>
</dbReference>
<dbReference type="InterPro" id="IPR026352">
    <property type="entry name" value="Nanowire_3heme"/>
</dbReference>
<feature type="compositionally biased region" description="Basic and acidic residues" evidence="1">
    <location>
        <begin position="66"/>
        <end position="75"/>
    </location>
</feature>
<dbReference type="InterPro" id="IPR036280">
    <property type="entry name" value="Multihaem_cyt_sf"/>
</dbReference>
<dbReference type="Gene3D" id="3.90.10.10">
    <property type="entry name" value="Cytochrome C3"/>
    <property type="match status" value="1"/>
</dbReference>
<feature type="region of interest" description="Disordered" evidence="1">
    <location>
        <begin position="201"/>
        <end position="223"/>
    </location>
</feature>
<proteinExistence type="predicted"/>
<organism evidence="3">
    <name type="scientific">hydrothermal vent metagenome</name>
    <dbReference type="NCBI Taxonomy" id="652676"/>
    <lineage>
        <taxon>unclassified sequences</taxon>
        <taxon>metagenomes</taxon>
        <taxon>ecological metagenomes</taxon>
    </lineage>
</organism>
<evidence type="ECO:0000256" key="1">
    <source>
        <dbReference type="SAM" id="MobiDB-lite"/>
    </source>
</evidence>
<dbReference type="SUPFAM" id="SSF48695">
    <property type="entry name" value="Multiheme cytochromes"/>
    <property type="match status" value="1"/>
</dbReference>
<accession>A0A3B0ZH29</accession>
<dbReference type="Pfam" id="PF14522">
    <property type="entry name" value="Cytochrome_C7"/>
    <property type="match status" value="1"/>
</dbReference>
<evidence type="ECO:0000313" key="3">
    <source>
        <dbReference type="EMBL" id="VAW88390.1"/>
    </source>
</evidence>
<reference evidence="3" key="1">
    <citation type="submission" date="2018-06" db="EMBL/GenBank/DDBJ databases">
        <authorList>
            <person name="Zhirakovskaya E."/>
        </authorList>
    </citation>
    <scope>NUCLEOTIDE SEQUENCE</scope>
</reference>
<dbReference type="CDD" id="cd08168">
    <property type="entry name" value="Cytochrom_C3"/>
    <property type="match status" value="1"/>
</dbReference>
<dbReference type="InterPro" id="IPR029467">
    <property type="entry name" value="Cyt_c7-like"/>
</dbReference>
<name>A0A3B0ZH29_9ZZZZ</name>
<gene>
    <name evidence="3" type="ORF">MNBD_GAMMA17-80</name>
</gene>